<dbReference type="Gene3D" id="2.60.40.1180">
    <property type="entry name" value="Golgi alpha-mannosidase II"/>
    <property type="match status" value="1"/>
</dbReference>
<dbReference type="EMBL" id="JAHQCW010000012">
    <property type="protein sequence ID" value="MBU9736722.1"/>
    <property type="molecule type" value="Genomic_DNA"/>
</dbReference>
<keyword evidence="7" id="KW-0119">Carbohydrate metabolism</keyword>
<comment type="caution">
    <text evidence="10">The sequence shown here is derived from an EMBL/GenBank/DDBJ whole genome shotgun (WGS) entry which is preliminary data.</text>
</comment>
<dbReference type="Proteomes" id="UP000712157">
    <property type="component" value="Unassembled WGS sequence"/>
</dbReference>
<dbReference type="GO" id="GO:0000272">
    <property type="term" value="P:polysaccharide catabolic process"/>
    <property type="evidence" value="ECO:0007669"/>
    <property type="project" value="TreeGrafter"/>
</dbReference>
<dbReference type="Pfam" id="PF06964">
    <property type="entry name" value="Alpha-L-AF_C"/>
    <property type="match status" value="1"/>
</dbReference>
<organism evidence="10 11">
    <name type="scientific">Diplocloster agilis</name>
    <dbReference type="NCBI Taxonomy" id="2850323"/>
    <lineage>
        <taxon>Bacteria</taxon>
        <taxon>Bacillati</taxon>
        <taxon>Bacillota</taxon>
        <taxon>Clostridia</taxon>
        <taxon>Lachnospirales</taxon>
        <taxon>Lachnospiraceae</taxon>
        <taxon>Diplocloster</taxon>
    </lineage>
</organism>
<sequence length="503" mass="56616">MKKSVLHVDRYMKVGEVDERIYGSFIEHLGRAVYEGIYQPDSPLSDENGFRRDVMGLVRELGVPVVRYPGGNFVSGYHWEDGTGPKELRPQRIEPAWNVIETNQFGLNEFMDWTSLAGTAPMMAVNLGTRGPEDAKNILEYCNLKGGSYYSDLRIAHGYQKPHDIKLWCLGNEMDGPWQMGHKTAYEYGRIAAETGRVMKMIDPDVELVACGSSSLYMDTFGDWEDTVLSECYDQADYISLHQYYDNCADDTPGFLANTVAMDQFISSVISICDAVKAKKRKKKSIHLSFDEWNVWYHSKEQDKKLEPWCKAPHQLEDIYNFEDALLVAGMLITMLRHADRVRIACLAQLVNVIAPIMTSDTGAWKQTIYYPFALISKYGRGTVLHTVADTPVYECRYGDAPYLDSVCVLNENEASETAELTIFAVNKDLKESMELSCDLRQFEGYQVKEHIVLTHPDLKAANTQSAPDLVKPSAGGNAKIEGGILSAILCDKSFHVIRLAKS</sequence>
<comment type="similarity">
    <text evidence="3">Belongs to the glycosyl hydrolase 51 family.</text>
</comment>
<evidence type="ECO:0000256" key="3">
    <source>
        <dbReference type="ARBA" id="ARBA00007186"/>
    </source>
</evidence>
<dbReference type="RefSeq" id="WP_238721446.1">
    <property type="nucleotide sequence ID" value="NZ_JAHQCW010000012.1"/>
</dbReference>
<evidence type="ECO:0000256" key="7">
    <source>
        <dbReference type="ARBA" id="ARBA00023277"/>
    </source>
</evidence>
<evidence type="ECO:0000256" key="2">
    <source>
        <dbReference type="ARBA" id="ARBA00004881"/>
    </source>
</evidence>
<dbReference type="Pfam" id="PF22848">
    <property type="entry name" value="ASD1_dom"/>
    <property type="match status" value="1"/>
</dbReference>
<proteinExistence type="inferred from homology"/>
<evidence type="ECO:0000256" key="5">
    <source>
        <dbReference type="ARBA" id="ARBA00012670"/>
    </source>
</evidence>
<dbReference type="EC" id="3.2.1.55" evidence="5"/>
<dbReference type="PANTHER" id="PTHR43576">
    <property type="entry name" value="ALPHA-L-ARABINOFURANOSIDASE C-RELATED"/>
    <property type="match status" value="1"/>
</dbReference>
<name>A0A949JZT8_9FIRM</name>
<dbReference type="InterPro" id="IPR010720">
    <property type="entry name" value="Alpha-L-AF_C"/>
</dbReference>
<gene>
    <name evidence="10" type="ORF">KTH89_09240</name>
</gene>
<protein>
    <recommendedName>
        <fullName evidence="5">non-reducing end alpha-L-arabinofuranosidase</fullName>
        <ecNumber evidence="5">3.2.1.55</ecNumber>
    </recommendedName>
</protein>
<evidence type="ECO:0000256" key="8">
    <source>
        <dbReference type="ARBA" id="ARBA00023295"/>
    </source>
</evidence>
<dbReference type="SUPFAM" id="SSF51011">
    <property type="entry name" value="Glycosyl hydrolase domain"/>
    <property type="match status" value="1"/>
</dbReference>
<keyword evidence="6" id="KW-0378">Hydrolase</keyword>
<dbReference type="SMART" id="SM00813">
    <property type="entry name" value="Alpha-L-AF_C"/>
    <property type="match status" value="1"/>
</dbReference>
<dbReference type="InterPro" id="IPR055235">
    <property type="entry name" value="ASD1_cat"/>
</dbReference>
<dbReference type="InterPro" id="IPR017853">
    <property type="entry name" value="GH"/>
</dbReference>
<evidence type="ECO:0000313" key="10">
    <source>
        <dbReference type="EMBL" id="MBU9736722.1"/>
    </source>
</evidence>
<evidence type="ECO:0000313" key="11">
    <source>
        <dbReference type="Proteomes" id="UP000712157"/>
    </source>
</evidence>
<evidence type="ECO:0000256" key="6">
    <source>
        <dbReference type="ARBA" id="ARBA00022801"/>
    </source>
</evidence>
<accession>A0A949JZT8</accession>
<comment type="catalytic activity">
    <reaction evidence="1">
        <text>Hydrolysis of terminal non-reducing alpha-L-arabinofuranoside residues in alpha-L-arabinosides.</text>
        <dbReference type="EC" id="3.2.1.55"/>
    </reaction>
</comment>
<dbReference type="Gene3D" id="3.20.20.80">
    <property type="entry name" value="Glycosidases"/>
    <property type="match status" value="1"/>
</dbReference>
<comment type="pathway">
    <text evidence="2">Glycan metabolism.</text>
</comment>
<evidence type="ECO:0000259" key="9">
    <source>
        <dbReference type="SMART" id="SM00813"/>
    </source>
</evidence>
<keyword evidence="11" id="KW-1185">Reference proteome</keyword>
<evidence type="ECO:0000256" key="1">
    <source>
        <dbReference type="ARBA" id="ARBA00001462"/>
    </source>
</evidence>
<dbReference type="GO" id="GO:0046373">
    <property type="term" value="P:L-arabinose metabolic process"/>
    <property type="evidence" value="ECO:0007669"/>
    <property type="project" value="InterPro"/>
</dbReference>
<dbReference type="AlphaFoldDB" id="A0A949JZT8"/>
<dbReference type="PANTHER" id="PTHR43576:SF3">
    <property type="entry name" value="ALPHA-L-ARABINOFURANOSIDASE C"/>
    <property type="match status" value="1"/>
</dbReference>
<evidence type="ECO:0000256" key="4">
    <source>
        <dbReference type="ARBA" id="ARBA00011165"/>
    </source>
</evidence>
<keyword evidence="8" id="KW-0326">Glycosidase</keyword>
<reference evidence="10" key="1">
    <citation type="submission" date="2021-06" db="EMBL/GenBank/DDBJ databases">
        <title>Description of novel taxa of the family Lachnospiraceae.</title>
        <authorList>
            <person name="Chaplin A.V."/>
            <person name="Sokolova S.R."/>
            <person name="Pikina A.P."/>
            <person name="Korzhanova M."/>
            <person name="Belova V."/>
            <person name="Korostin D."/>
            <person name="Efimov B.A."/>
        </authorList>
    </citation>
    <scope>NUCLEOTIDE SEQUENCE</scope>
    <source>
        <strain evidence="10">ASD5720</strain>
    </source>
</reference>
<dbReference type="InterPro" id="IPR013780">
    <property type="entry name" value="Glyco_hydro_b"/>
</dbReference>
<dbReference type="SUPFAM" id="SSF51445">
    <property type="entry name" value="(Trans)glycosidases"/>
    <property type="match status" value="1"/>
</dbReference>
<feature type="domain" description="Alpha-L-arabinofuranosidase C-terminal" evidence="9">
    <location>
        <begin position="291"/>
        <end position="494"/>
    </location>
</feature>
<comment type="subunit">
    <text evidence="4">Homohexamer; trimer of dimers.</text>
</comment>
<dbReference type="GO" id="GO:0046556">
    <property type="term" value="F:alpha-L-arabinofuranosidase activity"/>
    <property type="evidence" value="ECO:0007669"/>
    <property type="project" value="UniProtKB-EC"/>
</dbReference>